<accession>A0ABV6R5K8</accession>
<dbReference type="EMBL" id="JBHLSW010000007">
    <property type="protein sequence ID" value="MFC0634459.1"/>
    <property type="molecule type" value="Genomic_DNA"/>
</dbReference>
<evidence type="ECO:0000256" key="2">
    <source>
        <dbReference type="PROSITE-ProRule" id="PRU00335"/>
    </source>
</evidence>
<proteinExistence type="predicted"/>
<evidence type="ECO:0000313" key="4">
    <source>
        <dbReference type="EMBL" id="MFC0634459.1"/>
    </source>
</evidence>
<comment type="caution">
    <text evidence="4">The sequence shown here is derived from an EMBL/GenBank/DDBJ whole genome shotgun (WGS) entry which is preliminary data.</text>
</comment>
<keyword evidence="5" id="KW-1185">Reference proteome</keyword>
<dbReference type="Pfam" id="PF00440">
    <property type="entry name" value="TetR_N"/>
    <property type="match status" value="1"/>
</dbReference>
<dbReference type="InterPro" id="IPR009057">
    <property type="entry name" value="Homeodomain-like_sf"/>
</dbReference>
<dbReference type="PANTHER" id="PTHR30055:SF146">
    <property type="entry name" value="HTH-TYPE TRANSCRIPTIONAL DUAL REGULATOR CECR"/>
    <property type="match status" value="1"/>
</dbReference>
<dbReference type="InterPro" id="IPR001647">
    <property type="entry name" value="HTH_TetR"/>
</dbReference>
<dbReference type="SUPFAM" id="SSF46689">
    <property type="entry name" value="Homeodomain-like"/>
    <property type="match status" value="1"/>
</dbReference>
<dbReference type="PROSITE" id="PS50977">
    <property type="entry name" value="HTH_TETR_2"/>
    <property type="match status" value="1"/>
</dbReference>
<evidence type="ECO:0000256" key="1">
    <source>
        <dbReference type="ARBA" id="ARBA00023125"/>
    </source>
</evidence>
<evidence type="ECO:0000313" key="5">
    <source>
        <dbReference type="Proteomes" id="UP001589906"/>
    </source>
</evidence>
<dbReference type="PRINTS" id="PR00455">
    <property type="entry name" value="HTHTETR"/>
</dbReference>
<dbReference type="RefSeq" id="WP_376836504.1">
    <property type="nucleotide sequence ID" value="NZ_JBHLSW010000007.1"/>
</dbReference>
<dbReference type="Proteomes" id="UP001589906">
    <property type="component" value="Unassembled WGS sequence"/>
</dbReference>
<dbReference type="Gene3D" id="1.10.357.10">
    <property type="entry name" value="Tetracycline Repressor, domain 2"/>
    <property type="match status" value="1"/>
</dbReference>
<dbReference type="SUPFAM" id="SSF48498">
    <property type="entry name" value="Tetracyclin repressor-like, C-terminal domain"/>
    <property type="match status" value="1"/>
</dbReference>
<evidence type="ECO:0000259" key="3">
    <source>
        <dbReference type="PROSITE" id="PS50977"/>
    </source>
</evidence>
<organism evidence="4 5">
    <name type="scientific">Brevundimonas balnearis</name>
    <dbReference type="NCBI Taxonomy" id="1572858"/>
    <lineage>
        <taxon>Bacteria</taxon>
        <taxon>Pseudomonadati</taxon>
        <taxon>Pseudomonadota</taxon>
        <taxon>Alphaproteobacteria</taxon>
        <taxon>Caulobacterales</taxon>
        <taxon>Caulobacteraceae</taxon>
        <taxon>Brevundimonas</taxon>
    </lineage>
</organism>
<dbReference type="Gene3D" id="1.10.10.60">
    <property type="entry name" value="Homeodomain-like"/>
    <property type="match status" value="1"/>
</dbReference>
<feature type="DNA-binding region" description="H-T-H motif" evidence="2">
    <location>
        <begin position="26"/>
        <end position="45"/>
    </location>
</feature>
<dbReference type="Pfam" id="PF14246">
    <property type="entry name" value="TetR_C_7"/>
    <property type="match status" value="1"/>
</dbReference>
<dbReference type="InterPro" id="IPR050109">
    <property type="entry name" value="HTH-type_TetR-like_transc_reg"/>
</dbReference>
<dbReference type="InterPro" id="IPR036271">
    <property type="entry name" value="Tet_transcr_reg_TetR-rel_C_sf"/>
</dbReference>
<feature type="domain" description="HTH tetR-type" evidence="3">
    <location>
        <begin position="3"/>
        <end position="63"/>
    </location>
</feature>
<keyword evidence="1 2" id="KW-0238">DNA-binding</keyword>
<dbReference type="PANTHER" id="PTHR30055">
    <property type="entry name" value="HTH-TYPE TRANSCRIPTIONAL REGULATOR RUTR"/>
    <property type="match status" value="1"/>
</dbReference>
<protein>
    <submittedName>
        <fullName evidence="4">TetR/AcrR family transcriptional regulator</fullName>
    </submittedName>
</protein>
<name>A0ABV6R5K8_9CAUL</name>
<reference evidence="4 5" key="1">
    <citation type="submission" date="2024-09" db="EMBL/GenBank/DDBJ databases">
        <authorList>
            <person name="Sun Q."/>
            <person name="Mori K."/>
        </authorList>
    </citation>
    <scope>NUCLEOTIDE SEQUENCE [LARGE SCALE GENOMIC DNA]</scope>
    <source>
        <strain evidence="4 5">NCAIM B.02621</strain>
    </source>
</reference>
<sequence length="199" mass="21787">MDAEKAEALLKHGWALFLERGVQAVSMETIAAAAGVSKVTAYKHFADKHALFRTAIRREMERLETIQGSATLAADGPIREVLETFGRGLMAYLFSGPAMDFYAALAGELRRTPELARAFYDAGPGKTFENLKAIFRRGVERGELAIDDLDLAADQFLGLLQGYSSFQISLGVEPTPLAETVEHRARAATDVFLKAYGTR</sequence>
<gene>
    <name evidence="4" type="ORF">ACFFGE_11310</name>
</gene>
<dbReference type="InterPro" id="IPR039536">
    <property type="entry name" value="TetR_C_Proteobacteria"/>
</dbReference>